<proteinExistence type="predicted"/>
<organism evidence="1 2">
    <name type="scientific">Dovyalis caffra</name>
    <dbReference type="NCBI Taxonomy" id="77055"/>
    <lineage>
        <taxon>Eukaryota</taxon>
        <taxon>Viridiplantae</taxon>
        <taxon>Streptophyta</taxon>
        <taxon>Embryophyta</taxon>
        <taxon>Tracheophyta</taxon>
        <taxon>Spermatophyta</taxon>
        <taxon>Magnoliopsida</taxon>
        <taxon>eudicotyledons</taxon>
        <taxon>Gunneridae</taxon>
        <taxon>Pentapetalae</taxon>
        <taxon>rosids</taxon>
        <taxon>fabids</taxon>
        <taxon>Malpighiales</taxon>
        <taxon>Salicaceae</taxon>
        <taxon>Flacourtieae</taxon>
        <taxon>Dovyalis</taxon>
    </lineage>
</organism>
<reference evidence="1 2" key="1">
    <citation type="submission" date="2024-01" db="EMBL/GenBank/DDBJ databases">
        <authorList>
            <person name="Waweru B."/>
        </authorList>
    </citation>
    <scope>NUCLEOTIDE SEQUENCE [LARGE SCALE GENOMIC DNA]</scope>
</reference>
<name>A0AAV1S465_9ROSI</name>
<protein>
    <submittedName>
        <fullName evidence="1">Uncharacterized protein</fullName>
    </submittedName>
</protein>
<dbReference type="Proteomes" id="UP001314170">
    <property type="component" value="Unassembled WGS sequence"/>
</dbReference>
<dbReference type="EMBL" id="CAWUPB010001160">
    <property type="protein sequence ID" value="CAK7343612.1"/>
    <property type="molecule type" value="Genomic_DNA"/>
</dbReference>
<sequence>MNKFMGQKDKKAITEVQVHPSYWKESLFHYYNSDIQWQRILAAVEGLQDGKRKIDRFEAEGTSGVAVNNNRGSTGALTASERADVSGSATENLNAKVKDMDQFESVTRLLTLAKLSRVFCTLSVFLALLSSRIMNYVYELSQASLAVEKFYSAAAAADSYRLSGKEFQHVLCARLVFQS</sequence>
<comment type="caution">
    <text evidence="1">The sequence shown here is derived from an EMBL/GenBank/DDBJ whole genome shotgun (WGS) entry which is preliminary data.</text>
</comment>
<evidence type="ECO:0000313" key="2">
    <source>
        <dbReference type="Proteomes" id="UP001314170"/>
    </source>
</evidence>
<keyword evidence="2" id="KW-1185">Reference proteome</keyword>
<accession>A0AAV1S465</accession>
<evidence type="ECO:0000313" key="1">
    <source>
        <dbReference type="EMBL" id="CAK7343612.1"/>
    </source>
</evidence>
<dbReference type="AlphaFoldDB" id="A0AAV1S465"/>
<gene>
    <name evidence="1" type="ORF">DCAF_LOCUS17400</name>
</gene>